<dbReference type="GO" id="GO:0005813">
    <property type="term" value="C:centrosome"/>
    <property type="evidence" value="ECO:0007669"/>
    <property type="project" value="UniProtKB-SubCell"/>
</dbReference>
<accession>A0AAN8SAY5</accession>
<evidence type="ECO:0000256" key="5">
    <source>
        <dbReference type="ARBA" id="ARBA00022794"/>
    </source>
</evidence>
<dbReference type="Gene3D" id="1.20.960.40">
    <property type="match status" value="1"/>
</dbReference>
<evidence type="ECO:0000256" key="2">
    <source>
        <dbReference type="ARBA" id="ARBA00004300"/>
    </source>
</evidence>
<keyword evidence="4" id="KW-0963">Cytoplasm</keyword>
<evidence type="ECO:0000256" key="4">
    <source>
        <dbReference type="ARBA" id="ARBA00022490"/>
    </source>
</evidence>
<evidence type="ECO:0000256" key="6">
    <source>
        <dbReference type="ARBA" id="ARBA00023212"/>
    </source>
</evidence>
<dbReference type="EMBL" id="JAWJWF010000046">
    <property type="protein sequence ID" value="KAK6624180.1"/>
    <property type="molecule type" value="Genomic_DNA"/>
</dbReference>
<evidence type="ECO:0000259" key="8">
    <source>
        <dbReference type="Pfam" id="PF09398"/>
    </source>
</evidence>
<name>A0AAN8SAY5_POLSC</name>
<keyword evidence="5" id="KW-0970">Cilium biogenesis/degradation</keyword>
<comment type="similarity">
    <text evidence="3">Belongs to the CEP43 family.</text>
</comment>
<dbReference type="InterPro" id="IPR018993">
    <property type="entry name" value="FOP_dimerisation-dom_N"/>
</dbReference>
<dbReference type="Proteomes" id="UP001359485">
    <property type="component" value="Unassembled WGS sequence"/>
</dbReference>
<dbReference type="SMART" id="SM00667">
    <property type="entry name" value="LisH"/>
    <property type="match status" value="1"/>
</dbReference>
<dbReference type="GO" id="GO:0034453">
    <property type="term" value="P:microtubule anchoring"/>
    <property type="evidence" value="ECO:0007669"/>
    <property type="project" value="InterPro"/>
</dbReference>
<sequence>MTTENDLILAIKDTLENDGTLGKFKAKMRTKIMEILNNQDCTGKPNLPNETILLNELIREYLAWNGYKYAKSIFIQESGLSQEPISRSQLLEDLGVLDSEESAKFSVLHGIIAAFREDIKKEL</sequence>
<evidence type="ECO:0000313" key="11">
    <source>
        <dbReference type="Proteomes" id="UP001359485"/>
    </source>
</evidence>
<dbReference type="EMBL" id="JAWJWE010000002">
    <property type="protein sequence ID" value="KAK6643003.1"/>
    <property type="molecule type" value="Genomic_DNA"/>
</dbReference>
<dbReference type="PANTHER" id="PTHR15431:SF4">
    <property type="entry name" value="PROTEIN TONNEAU 1B"/>
    <property type="match status" value="1"/>
</dbReference>
<evidence type="ECO:0000256" key="3">
    <source>
        <dbReference type="ARBA" id="ARBA00005385"/>
    </source>
</evidence>
<evidence type="ECO:0000313" key="12">
    <source>
        <dbReference type="Proteomes" id="UP001372834"/>
    </source>
</evidence>
<protein>
    <recommendedName>
        <fullName evidence="8">FGFR1 oncogene partner (FOP) N-terminal dimerisation domain-containing protein</fullName>
    </recommendedName>
</protein>
<comment type="subcellular location">
    <subcellularLocation>
        <location evidence="1">Cytoplasm</location>
        <location evidence="1">Cytoskeleton</location>
        <location evidence="1">Cilium basal body</location>
    </subcellularLocation>
    <subcellularLocation>
        <location evidence="2">Cytoplasm</location>
        <location evidence="2">Cytoskeleton</location>
        <location evidence="2">Microtubule organizing center</location>
        <location evidence="2">Centrosome</location>
    </subcellularLocation>
</comment>
<evidence type="ECO:0000256" key="7">
    <source>
        <dbReference type="ARBA" id="ARBA00023273"/>
    </source>
</evidence>
<dbReference type="AlphaFoldDB" id="A0AAN8SAY5"/>
<feature type="domain" description="FGFR1 oncogene partner (FOP) N-terminal dimerisation" evidence="8">
    <location>
        <begin position="50"/>
        <end position="112"/>
    </location>
</feature>
<keyword evidence="6" id="KW-0206">Cytoskeleton</keyword>
<dbReference type="InterPro" id="IPR006594">
    <property type="entry name" value="LisH"/>
</dbReference>
<evidence type="ECO:0000256" key="1">
    <source>
        <dbReference type="ARBA" id="ARBA00004120"/>
    </source>
</evidence>
<keyword evidence="7" id="KW-0966">Cell projection</keyword>
<proteinExistence type="inferred from homology"/>
<dbReference type="Pfam" id="PF09398">
    <property type="entry name" value="FOP_dimer"/>
    <property type="match status" value="1"/>
</dbReference>
<dbReference type="PROSITE" id="PS50896">
    <property type="entry name" value="LISH"/>
    <property type="match status" value="1"/>
</dbReference>
<dbReference type="PANTHER" id="PTHR15431">
    <property type="entry name" value="FGFR1 ONCOGENE PARTNER/LISH DOMAIN-CONTAINING PROTEIN"/>
    <property type="match status" value="1"/>
</dbReference>
<dbReference type="Proteomes" id="UP001372834">
    <property type="component" value="Unassembled WGS sequence"/>
</dbReference>
<gene>
    <name evidence="10" type="ORF">RUM43_004506</name>
    <name evidence="9" type="ORF">RUM44_011038</name>
</gene>
<keyword evidence="11" id="KW-1185">Reference proteome</keyword>
<reference evidence="10 12" key="1">
    <citation type="submission" date="2023-10" db="EMBL/GenBank/DDBJ databases">
        <title>Genomes of two closely related lineages of the louse Polyplax serrata with different host specificities.</title>
        <authorList>
            <person name="Martinu J."/>
            <person name="Tarabai H."/>
            <person name="Stefka J."/>
            <person name="Hypsa V."/>
        </authorList>
    </citation>
    <scope>NUCLEOTIDE SEQUENCE [LARGE SCALE GENOMIC DNA]</scope>
    <source>
        <strain evidence="9">98ZLc_SE</strain>
        <strain evidence="10">HR10_N</strain>
    </source>
</reference>
<evidence type="ECO:0000313" key="9">
    <source>
        <dbReference type="EMBL" id="KAK6624180.1"/>
    </source>
</evidence>
<evidence type="ECO:0000313" key="10">
    <source>
        <dbReference type="EMBL" id="KAK6643003.1"/>
    </source>
</evidence>
<dbReference type="GO" id="GO:0030030">
    <property type="term" value="P:cell projection organization"/>
    <property type="evidence" value="ECO:0007669"/>
    <property type="project" value="UniProtKB-KW"/>
</dbReference>
<comment type="caution">
    <text evidence="10">The sequence shown here is derived from an EMBL/GenBank/DDBJ whole genome shotgun (WGS) entry which is preliminary data.</text>
</comment>
<organism evidence="10 12">
    <name type="scientific">Polyplax serrata</name>
    <name type="common">Common mouse louse</name>
    <dbReference type="NCBI Taxonomy" id="468196"/>
    <lineage>
        <taxon>Eukaryota</taxon>
        <taxon>Metazoa</taxon>
        <taxon>Ecdysozoa</taxon>
        <taxon>Arthropoda</taxon>
        <taxon>Hexapoda</taxon>
        <taxon>Insecta</taxon>
        <taxon>Pterygota</taxon>
        <taxon>Neoptera</taxon>
        <taxon>Paraneoptera</taxon>
        <taxon>Psocodea</taxon>
        <taxon>Troctomorpha</taxon>
        <taxon>Phthiraptera</taxon>
        <taxon>Anoplura</taxon>
        <taxon>Polyplacidae</taxon>
        <taxon>Polyplax</taxon>
    </lineage>
</organism>